<dbReference type="AlphaFoldDB" id="A0A3N0IYW2"/>
<name>A0A3N0IYW2_9ACTN</name>
<evidence type="ECO:0000259" key="5">
    <source>
        <dbReference type="PROSITE" id="PS50931"/>
    </source>
</evidence>
<dbReference type="Gene3D" id="3.40.190.10">
    <property type="entry name" value="Periplasmic binding protein-like II"/>
    <property type="match status" value="2"/>
</dbReference>
<dbReference type="EMBL" id="PPTT01000029">
    <property type="protein sequence ID" value="RDB66723.1"/>
    <property type="molecule type" value="Genomic_DNA"/>
</dbReference>
<dbReference type="SUPFAM" id="SSF46785">
    <property type="entry name" value="Winged helix' DNA-binding domain"/>
    <property type="match status" value="1"/>
</dbReference>
<dbReference type="Pfam" id="PF00126">
    <property type="entry name" value="HTH_1"/>
    <property type="match status" value="1"/>
</dbReference>
<dbReference type="PROSITE" id="PS50931">
    <property type="entry name" value="HTH_LYSR"/>
    <property type="match status" value="1"/>
</dbReference>
<comment type="caution">
    <text evidence="7">The sequence shown here is derived from an EMBL/GenBank/DDBJ whole genome shotgun (WGS) entry which is preliminary data.</text>
</comment>
<comment type="similarity">
    <text evidence="1">Belongs to the LysR transcriptional regulatory family.</text>
</comment>
<gene>
    <name evidence="6" type="ORF">C1876_14020</name>
    <name evidence="7" type="ORF">DMP09_06285</name>
</gene>
<dbReference type="GO" id="GO:0032993">
    <property type="term" value="C:protein-DNA complex"/>
    <property type="evidence" value="ECO:0007669"/>
    <property type="project" value="TreeGrafter"/>
</dbReference>
<dbReference type="InterPro" id="IPR000847">
    <property type="entry name" value="LysR_HTH_N"/>
</dbReference>
<evidence type="ECO:0000313" key="7">
    <source>
        <dbReference type="EMBL" id="RNM42165.1"/>
    </source>
</evidence>
<proteinExistence type="inferred from homology"/>
<protein>
    <recommendedName>
        <fullName evidence="5">HTH lysR-type domain-containing protein</fullName>
    </recommendedName>
</protein>
<evidence type="ECO:0000313" key="8">
    <source>
        <dbReference type="Proteomes" id="UP000253817"/>
    </source>
</evidence>
<evidence type="ECO:0000256" key="2">
    <source>
        <dbReference type="ARBA" id="ARBA00023015"/>
    </source>
</evidence>
<keyword evidence="3" id="KW-0238">DNA-binding</keyword>
<evidence type="ECO:0000256" key="3">
    <source>
        <dbReference type="ARBA" id="ARBA00023125"/>
    </source>
</evidence>
<dbReference type="PANTHER" id="PTHR30346">
    <property type="entry name" value="TRANSCRIPTIONAL DUAL REGULATOR HCAR-RELATED"/>
    <property type="match status" value="1"/>
</dbReference>
<keyword evidence="4" id="KW-0804">Transcription</keyword>
<dbReference type="PANTHER" id="PTHR30346:SF28">
    <property type="entry name" value="HTH-TYPE TRANSCRIPTIONAL REGULATOR CYNR"/>
    <property type="match status" value="1"/>
</dbReference>
<reference evidence="7" key="3">
    <citation type="journal article" date="2019" name="Microbiol. Resour. Announc.">
        <title>Draft Genome Sequences of Type Strains of Gordonibacter faecihominis, Paraeggerthella hongkongensis, Parvibacter caecicola,Slackia equolifaciens, Slackia faecicanis, and Slackia isoflavoniconvertens.</title>
        <authorList>
            <person name="Danylec N."/>
            <person name="Stoll D.A."/>
            <person name="Dotsch A."/>
            <person name="Huch M."/>
        </authorList>
    </citation>
    <scope>NUCLEOTIDE SEQUENCE</scope>
    <source>
        <strain evidence="7">DSM 16107</strain>
    </source>
</reference>
<evidence type="ECO:0000313" key="9">
    <source>
        <dbReference type="Proteomes" id="UP000270112"/>
    </source>
</evidence>
<organism evidence="7 9">
    <name type="scientific">Eggerthella sinensis</name>
    <dbReference type="NCBI Taxonomy" id="242230"/>
    <lineage>
        <taxon>Bacteria</taxon>
        <taxon>Bacillati</taxon>
        <taxon>Actinomycetota</taxon>
        <taxon>Coriobacteriia</taxon>
        <taxon>Eggerthellales</taxon>
        <taxon>Eggerthellaceae</taxon>
        <taxon>Eggerthella</taxon>
    </lineage>
</organism>
<reference evidence="9" key="2">
    <citation type="submission" date="2018-05" db="EMBL/GenBank/DDBJ databases">
        <title>Genome Sequencing of selected type strains of the family Eggerthellaceae.</title>
        <authorList>
            <person name="Danylec N."/>
            <person name="Stoll D.A."/>
            <person name="Doetsch A."/>
            <person name="Huch M."/>
        </authorList>
    </citation>
    <scope>NUCLEOTIDE SEQUENCE [LARGE SCALE GENOMIC DNA]</scope>
    <source>
        <strain evidence="9">DSM 16107</strain>
    </source>
</reference>
<dbReference type="GO" id="GO:0003700">
    <property type="term" value="F:DNA-binding transcription factor activity"/>
    <property type="evidence" value="ECO:0007669"/>
    <property type="project" value="InterPro"/>
</dbReference>
<evidence type="ECO:0000313" key="6">
    <source>
        <dbReference type="EMBL" id="RDB66723.1"/>
    </source>
</evidence>
<sequence>MLGRARPARFHWQGGAMEIDMLREFITFSRHMNVTKAADELHLAPSSLSRHISIMERELGIPLVAHKGARLFLTTAGSQLLDEASAITARYDALLERISGLKHSCFEDVRIAYALDDRSVIDTVSLAYISLKDALNGMSVRSENIRVKGIFDALKNNEIDIAIMYDLADVDLAIYCAVPLMDDSILVALPKSAATASLREVTPSDVMNRIVPWPSASRDNYLQRALRLFDACEKKPAIHWVDADNMDTFFMHILDEQEMWFFSKRQYESYANCVPTCFMSSIVVCEVKDADAAFKRYAVYRRDTRNEAVPLFAQALADVLEDEA</sequence>
<dbReference type="SUPFAM" id="SSF53850">
    <property type="entry name" value="Periplasmic binding protein-like II"/>
    <property type="match status" value="1"/>
</dbReference>
<dbReference type="Proteomes" id="UP000270112">
    <property type="component" value="Unassembled WGS sequence"/>
</dbReference>
<dbReference type="InterPro" id="IPR036388">
    <property type="entry name" value="WH-like_DNA-bd_sf"/>
</dbReference>
<dbReference type="InterPro" id="IPR036390">
    <property type="entry name" value="WH_DNA-bd_sf"/>
</dbReference>
<evidence type="ECO:0000256" key="1">
    <source>
        <dbReference type="ARBA" id="ARBA00009437"/>
    </source>
</evidence>
<keyword evidence="8" id="KW-1185">Reference proteome</keyword>
<feature type="domain" description="HTH lysR-type" evidence="5">
    <location>
        <begin position="17"/>
        <end position="74"/>
    </location>
</feature>
<accession>A0A3N0IYW2</accession>
<dbReference type="EMBL" id="QICC01000018">
    <property type="protein sequence ID" value="RNM42165.1"/>
    <property type="molecule type" value="Genomic_DNA"/>
</dbReference>
<reference evidence="6 8" key="1">
    <citation type="journal article" date="2018" name="Elife">
        <title>Discovery and characterization of a prevalent human gut bacterial enzyme sufficient for the inactivation of a family of plant toxins.</title>
        <authorList>
            <person name="Koppel N."/>
            <person name="Bisanz J.E."/>
            <person name="Pandelia M.E."/>
            <person name="Turnbaugh P.J."/>
            <person name="Balskus E.P."/>
        </authorList>
    </citation>
    <scope>NUCLEOTIDE SEQUENCE [LARGE SCALE GENOMIC DNA]</scope>
    <source>
        <strain evidence="6 8">DSM 16107</strain>
    </source>
</reference>
<dbReference type="Proteomes" id="UP000253817">
    <property type="component" value="Unassembled WGS sequence"/>
</dbReference>
<evidence type="ECO:0000256" key="4">
    <source>
        <dbReference type="ARBA" id="ARBA00023163"/>
    </source>
</evidence>
<dbReference type="Gene3D" id="1.10.10.10">
    <property type="entry name" value="Winged helix-like DNA-binding domain superfamily/Winged helix DNA-binding domain"/>
    <property type="match status" value="1"/>
</dbReference>
<keyword evidence="2" id="KW-0805">Transcription regulation</keyword>
<dbReference type="GO" id="GO:0003677">
    <property type="term" value="F:DNA binding"/>
    <property type="evidence" value="ECO:0007669"/>
    <property type="project" value="UniProtKB-KW"/>
</dbReference>